<proteinExistence type="predicted"/>
<name>A0ABR8HDJ2_NOSPU</name>
<dbReference type="Proteomes" id="UP000606396">
    <property type="component" value="Unassembled WGS sequence"/>
</dbReference>
<accession>A0ABR8HDJ2</accession>
<reference evidence="1 2" key="1">
    <citation type="journal article" date="2020" name="ISME J.">
        <title>Comparative genomics reveals insights into cyanobacterial evolution and habitat adaptation.</title>
        <authorList>
            <person name="Chen M.Y."/>
            <person name="Teng W.K."/>
            <person name="Zhao L."/>
            <person name="Hu C.X."/>
            <person name="Zhou Y.K."/>
            <person name="Han B.P."/>
            <person name="Song L.R."/>
            <person name="Shu W.S."/>
        </authorList>
    </citation>
    <scope>NUCLEOTIDE SEQUENCE [LARGE SCALE GENOMIC DNA]</scope>
    <source>
        <strain evidence="1 2">FACHB-252</strain>
    </source>
</reference>
<dbReference type="EMBL" id="JACJTC010000013">
    <property type="protein sequence ID" value="MBD2613381.1"/>
    <property type="molecule type" value="Genomic_DNA"/>
</dbReference>
<evidence type="ECO:0000313" key="2">
    <source>
        <dbReference type="Proteomes" id="UP000606396"/>
    </source>
</evidence>
<evidence type="ECO:0000313" key="1">
    <source>
        <dbReference type="EMBL" id="MBD2613381.1"/>
    </source>
</evidence>
<keyword evidence="2" id="KW-1185">Reference proteome</keyword>
<gene>
    <name evidence="1" type="ORF">H6G94_19245</name>
</gene>
<organism evidence="1 2">
    <name type="scientific">Nostoc punctiforme FACHB-252</name>
    <dbReference type="NCBI Taxonomy" id="1357509"/>
    <lineage>
        <taxon>Bacteria</taxon>
        <taxon>Bacillati</taxon>
        <taxon>Cyanobacteriota</taxon>
        <taxon>Cyanophyceae</taxon>
        <taxon>Nostocales</taxon>
        <taxon>Nostocaceae</taxon>
        <taxon>Nostoc</taxon>
    </lineage>
</organism>
<sequence>MLACSSVEAVDVSNFNTFSCCAMPSLTSCGSVDAELVACACTKRLIRCT</sequence>
<comment type="caution">
    <text evidence="1">The sequence shown here is derived from an EMBL/GenBank/DDBJ whole genome shotgun (WGS) entry which is preliminary data.</text>
</comment>
<protein>
    <submittedName>
        <fullName evidence="1">Uncharacterized protein</fullName>
    </submittedName>
</protein>